<accession>A0ACC2W493</accession>
<comment type="caution">
    <text evidence="1">The sequence shown here is derived from an EMBL/GenBank/DDBJ whole genome shotgun (WGS) entry which is preliminary data.</text>
</comment>
<protein>
    <submittedName>
        <fullName evidence="1">Uncharacterized protein</fullName>
    </submittedName>
</protein>
<evidence type="ECO:0000313" key="1">
    <source>
        <dbReference type="EMBL" id="KAJ9106084.1"/>
    </source>
</evidence>
<dbReference type="EMBL" id="JASBWT010000003">
    <property type="protein sequence ID" value="KAJ9106084.1"/>
    <property type="molecule type" value="Genomic_DNA"/>
</dbReference>
<proteinExistence type="predicted"/>
<gene>
    <name evidence="1" type="ORF">QFC21_001224</name>
</gene>
<dbReference type="Proteomes" id="UP001227268">
    <property type="component" value="Unassembled WGS sequence"/>
</dbReference>
<sequence length="316" mass="35209">MSVQPESTQSANESLLLQENNFFQATFSPFPTTPYQIDITLKTDLPGLSDLPCAVFVNVFTSIQQLALRLQQELDIARFGLVSGGGHLVSLIPLHGIQPGSAWKPINAGETVFNGRTCPGYISSRNGQKMDDKGLNDIRDILRAVSQLQEEDIGKTLIGKHDESNLFARLIKEEIPCWKYYDTTDHVAFLTPFPNTTGYSCVIPKSHFSSDILAMPEEPYRQLLTAGWEVAQLFKQAFHVKSVGFMMEGYEINHAHLKVVPIWNAGEEECGGQGVWFEQYPGYLTSQRGKRLNDGQGRETLEKLSASLRAKLVVAE</sequence>
<reference evidence="1" key="1">
    <citation type="submission" date="2023-04" db="EMBL/GenBank/DDBJ databases">
        <title>Draft Genome sequencing of Naganishia species isolated from polar environments using Oxford Nanopore Technology.</title>
        <authorList>
            <person name="Leo P."/>
            <person name="Venkateswaran K."/>
        </authorList>
    </citation>
    <scope>NUCLEOTIDE SEQUENCE</scope>
    <source>
        <strain evidence="1">MNA-CCFEE 5423</strain>
    </source>
</reference>
<organism evidence="1 2">
    <name type="scientific">Naganishia friedmannii</name>
    <dbReference type="NCBI Taxonomy" id="89922"/>
    <lineage>
        <taxon>Eukaryota</taxon>
        <taxon>Fungi</taxon>
        <taxon>Dikarya</taxon>
        <taxon>Basidiomycota</taxon>
        <taxon>Agaricomycotina</taxon>
        <taxon>Tremellomycetes</taxon>
        <taxon>Filobasidiales</taxon>
        <taxon>Filobasidiaceae</taxon>
        <taxon>Naganishia</taxon>
    </lineage>
</organism>
<name>A0ACC2W493_9TREE</name>
<keyword evidence="2" id="KW-1185">Reference proteome</keyword>
<evidence type="ECO:0000313" key="2">
    <source>
        <dbReference type="Proteomes" id="UP001227268"/>
    </source>
</evidence>